<dbReference type="PROSITE" id="PS50940">
    <property type="entry name" value="CHIT_BIND_II"/>
    <property type="match status" value="2"/>
</dbReference>
<evidence type="ECO:0000256" key="4">
    <source>
        <dbReference type="ARBA" id="ARBA00022737"/>
    </source>
</evidence>
<evidence type="ECO:0000256" key="9">
    <source>
        <dbReference type="ARBA" id="ARBA00023180"/>
    </source>
</evidence>
<keyword evidence="8" id="KW-0675">Receptor</keyword>
<evidence type="ECO:0000259" key="18">
    <source>
        <dbReference type="PROSITE" id="PS50940"/>
    </source>
</evidence>
<keyword evidence="1 10" id="KW-0420">Kringle</keyword>
<dbReference type="Gene3D" id="3.10.250.10">
    <property type="entry name" value="SRCR-like domain"/>
    <property type="match status" value="3"/>
</dbReference>
<feature type="disulfide bond" evidence="12">
    <location>
        <begin position="962"/>
        <end position="972"/>
    </location>
</feature>
<evidence type="ECO:0000256" key="11">
    <source>
        <dbReference type="PROSITE-ProRule" id="PRU00124"/>
    </source>
</evidence>
<dbReference type="PROSITE" id="PS50070">
    <property type="entry name" value="KRINGLE_2"/>
    <property type="match status" value="1"/>
</dbReference>
<dbReference type="SMART" id="SM00020">
    <property type="entry name" value="Tryp_SPc"/>
    <property type="match status" value="1"/>
</dbReference>
<dbReference type="InterPro" id="IPR018114">
    <property type="entry name" value="TRYPSIN_HIS"/>
</dbReference>
<dbReference type="Pfam" id="PF00024">
    <property type="entry name" value="PAN_1"/>
    <property type="match status" value="1"/>
</dbReference>
<dbReference type="PROSITE" id="PS50948">
    <property type="entry name" value="PAN"/>
    <property type="match status" value="1"/>
</dbReference>
<feature type="disulfide bond" evidence="11">
    <location>
        <begin position="736"/>
        <end position="754"/>
    </location>
</feature>
<evidence type="ECO:0000256" key="3">
    <source>
        <dbReference type="ARBA" id="ARBA00022729"/>
    </source>
</evidence>
<dbReference type="PROSITE" id="PS50240">
    <property type="entry name" value="TRYPSIN_DOM"/>
    <property type="match status" value="1"/>
</dbReference>
<feature type="domain" description="Chitin-binding type-2" evidence="18">
    <location>
        <begin position="222"/>
        <end position="279"/>
    </location>
</feature>
<dbReference type="OrthoDB" id="6020543at2759"/>
<gene>
    <name evidence="20" type="ORF">HCN44_000386</name>
</gene>
<dbReference type="GO" id="GO:0008061">
    <property type="term" value="F:chitin binding"/>
    <property type="evidence" value="ECO:0007669"/>
    <property type="project" value="InterPro"/>
</dbReference>
<organism evidence="20 21">
    <name type="scientific">Aphidius gifuensis</name>
    <name type="common">Parasitoid wasp</name>
    <dbReference type="NCBI Taxonomy" id="684658"/>
    <lineage>
        <taxon>Eukaryota</taxon>
        <taxon>Metazoa</taxon>
        <taxon>Ecdysozoa</taxon>
        <taxon>Arthropoda</taxon>
        <taxon>Hexapoda</taxon>
        <taxon>Insecta</taxon>
        <taxon>Pterygota</taxon>
        <taxon>Neoptera</taxon>
        <taxon>Endopterygota</taxon>
        <taxon>Hymenoptera</taxon>
        <taxon>Apocrita</taxon>
        <taxon>Ichneumonoidea</taxon>
        <taxon>Braconidae</taxon>
        <taxon>Aphidiinae</taxon>
        <taxon>Aphidius</taxon>
    </lineage>
</organism>
<dbReference type="InterPro" id="IPR002557">
    <property type="entry name" value="Chitin-bd_dom"/>
</dbReference>
<dbReference type="Gene3D" id="2.40.20.10">
    <property type="entry name" value="Plasminogen Kringle 4"/>
    <property type="match status" value="1"/>
</dbReference>
<comment type="caution">
    <text evidence="12">Lacks conserved residue(s) required for the propagation of feature annotation.</text>
</comment>
<feature type="domain" description="Apple" evidence="19">
    <location>
        <begin position="763"/>
        <end position="843"/>
    </location>
</feature>
<dbReference type="CDD" id="cd01099">
    <property type="entry name" value="PAN_AP_HGF"/>
    <property type="match status" value="1"/>
</dbReference>
<dbReference type="SUPFAM" id="SSF56436">
    <property type="entry name" value="C-type lectin-like"/>
    <property type="match status" value="1"/>
</dbReference>
<dbReference type="Pfam" id="PF00089">
    <property type="entry name" value="Trypsin"/>
    <property type="match status" value="1"/>
</dbReference>
<dbReference type="EMBL" id="JACMRX010000004">
    <property type="protein sequence ID" value="KAF7990581.1"/>
    <property type="molecule type" value="Genomic_DNA"/>
</dbReference>
<feature type="domain" description="C-type lectin" evidence="14">
    <location>
        <begin position="492"/>
        <end position="614"/>
    </location>
</feature>
<keyword evidence="5 13" id="KW-0378">Hydrolase</keyword>
<dbReference type="InterPro" id="IPR033116">
    <property type="entry name" value="TRYPSIN_SER"/>
</dbReference>
<dbReference type="PROSITE" id="PS50041">
    <property type="entry name" value="C_TYPE_LECTIN_2"/>
    <property type="match status" value="1"/>
</dbReference>
<evidence type="ECO:0000256" key="7">
    <source>
        <dbReference type="ARBA" id="ARBA00023157"/>
    </source>
</evidence>
<dbReference type="CDD" id="cd00112">
    <property type="entry name" value="LDLa"/>
    <property type="match status" value="3"/>
</dbReference>
<dbReference type="SMART" id="SM00473">
    <property type="entry name" value="PAN_AP"/>
    <property type="match status" value="1"/>
</dbReference>
<evidence type="ECO:0000256" key="5">
    <source>
        <dbReference type="ARBA" id="ARBA00022801"/>
    </source>
</evidence>
<name>A0A834XPL6_APHGI</name>
<dbReference type="SMART" id="SM00034">
    <property type="entry name" value="CLECT"/>
    <property type="match status" value="1"/>
</dbReference>
<dbReference type="FunFam" id="3.10.250.10:FF:000026">
    <property type="entry name" value="Tequila, isoform D"/>
    <property type="match status" value="1"/>
</dbReference>
<dbReference type="GO" id="GO:0016020">
    <property type="term" value="C:membrane"/>
    <property type="evidence" value="ECO:0007669"/>
    <property type="project" value="InterPro"/>
</dbReference>
<dbReference type="Pfam" id="PF00051">
    <property type="entry name" value="Kringle"/>
    <property type="match status" value="1"/>
</dbReference>
<feature type="domain" description="SRCR" evidence="17">
    <location>
        <begin position="890"/>
        <end position="993"/>
    </location>
</feature>
<dbReference type="PROSITE" id="PS00134">
    <property type="entry name" value="TRYPSIN_HIS"/>
    <property type="match status" value="1"/>
</dbReference>
<keyword evidence="6 13" id="KW-0720">Serine protease</keyword>
<dbReference type="InterPro" id="IPR016187">
    <property type="entry name" value="CTDL_fold"/>
</dbReference>
<dbReference type="SMART" id="SM00130">
    <property type="entry name" value="KR"/>
    <property type="match status" value="1"/>
</dbReference>
<evidence type="ECO:0008006" key="22">
    <source>
        <dbReference type="Google" id="ProtNLM"/>
    </source>
</evidence>
<keyword evidence="3" id="KW-0732">Signal</keyword>
<feature type="domain" description="SRCR" evidence="17">
    <location>
        <begin position="395"/>
        <end position="516"/>
    </location>
</feature>
<feature type="domain" description="Kringle" evidence="15">
    <location>
        <begin position="633"/>
        <end position="715"/>
    </location>
</feature>
<dbReference type="InterPro" id="IPR009003">
    <property type="entry name" value="Peptidase_S1_PA"/>
</dbReference>
<dbReference type="PROSITE" id="PS50068">
    <property type="entry name" value="LDLRA_2"/>
    <property type="match status" value="3"/>
</dbReference>
<dbReference type="InterPro" id="IPR043504">
    <property type="entry name" value="Peptidase_S1_PA_chymotrypsin"/>
</dbReference>
<dbReference type="InterPro" id="IPR003609">
    <property type="entry name" value="Pan_app"/>
</dbReference>
<dbReference type="InterPro" id="IPR036508">
    <property type="entry name" value="Chitin-bd_dom_sf"/>
</dbReference>
<dbReference type="CDD" id="cd00108">
    <property type="entry name" value="KR"/>
    <property type="match status" value="1"/>
</dbReference>
<dbReference type="SMART" id="SM00494">
    <property type="entry name" value="ChtBD2"/>
    <property type="match status" value="2"/>
</dbReference>
<dbReference type="InterPro" id="IPR001304">
    <property type="entry name" value="C-type_lectin-like"/>
</dbReference>
<accession>A0A834XPL6</accession>
<evidence type="ECO:0000313" key="20">
    <source>
        <dbReference type="EMBL" id="KAF7990581.1"/>
    </source>
</evidence>
<feature type="disulfide bond" evidence="11">
    <location>
        <begin position="866"/>
        <end position="881"/>
    </location>
</feature>
<evidence type="ECO:0000259" key="14">
    <source>
        <dbReference type="PROSITE" id="PS50041"/>
    </source>
</evidence>
<evidence type="ECO:0000259" key="19">
    <source>
        <dbReference type="PROSITE" id="PS50948"/>
    </source>
</evidence>
<keyword evidence="7 12" id="KW-1015">Disulfide bond</keyword>
<dbReference type="InterPro" id="IPR013806">
    <property type="entry name" value="Kringle-like"/>
</dbReference>
<feature type="disulfide bond" evidence="12">
    <location>
        <begin position="1067"/>
        <end position="1131"/>
    </location>
</feature>
<dbReference type="InterPro" id="IPR016186">
    <property type="entry name" value="C-type_lectin-like/link_sf"/>
</dbReference>
<dbReference type="SMART" id="SM00192">
    <property type="entry name" value="LDLa"/>
    <property type="match status" value="3"/>
</dbReference>
<dbReference type="InterPro" id="IPR038178">
    <property type="entry name" value="Kringle_sf"/>
</dbReference>
<dbReference type="GO" id="GO:0005576">
    <property type="term" value="C:extracellular region"/>
    <property type="evidence" value="ECO:0007669"/>
    <property type="project" value="InterPro"/>
</dbReference>
<dbReference type="FunFam" id="2.40.10.10:FF:000003">
    <property type="entry name" value="Transmembrane serine protease 3"/>
    <property type="match status" value="1"/>
</dbReference>
<sequence>MVSSTVKQVKTFKIDFFFLLSFLIFNRVSTIYDPSVTTTKLAPHRELLPSYLQSQSTPPTTFKQQQYHEDAEQFWKKLSQNDNEQKQEKNHKYSRYQIVVNKRGGERTINDERIHNFDPVLQRRDVQCPERLTYGLFPYPSDCTKYIHCAKGVLSIQNCSSGTVFNPINKNCDLSNNNRSCKDIRAIEDDFQFMVFNKSSFYSIHENGNTQRLKIPLRINQSISCPIGYSGILPHSNDCKKFLQCHHGTTNIQDCGPGTAFNPISSVCDWPYNVPGCHHKSKQDVYISHEESGLDQSGIEARKWHGYGRNNNDASGIINSWVHLTKTHNNNLNKPDELQHPWDQETEYGNYQQLGFEPHHNPEEPAFPVHFIPSVASLGQQDEFMPLIPLSGQSLRLRGGTSAREGYLEVQGIHPGWGVVCDNQSGWTLKEGHIVCRQLGYTRGAETVWQGRNKNKNIPNWIATTSVHCEDAVGISCLPNHLAYCNKDETPHGGNCYHLADPKSGLNHAEALGYCVKRNSRLVDIVSQNENNFLSEWLTNAYPRVESVMTAGVGFTMMGKTFWIWEDLSKAMKKIPPSTGLRPTCIIMRNKYPCYNNPLENCTAEYFFWDHEDCATPMKEHSYICKRPYNNIGCISDKDKQYIGKANVTESGKSCLYWGDKNNSYLLSIHVPDYEIRQKLKSHNYCRNTNSLKDSRPWCFTGPSVKREYCDIPQCKLIGTTRSLTKRECRKSEFECSPKNCIPVEWVCDYERDCPNGKDEFSCVRHLDDFTKIPGHRLVGYDVEKWMYMLPDACALRCKEVNFTCRSFSHKSEDNTCLLSSDNLGTTGALKADADYTYFEMSSRAINCDRKFICDNKKCINQTEVCDGKNNCGDRSDENICTAENLDYGIRLGGSDNKYEGRVEVKVFGHWGQVCDDGFGMIDAEVICKELGFNFGALKVRPGGFFGNLDPPTRFTVDQLRCTGNETSLRECDFDGWGVHNCQPEEAAGIVCKIGVNTCEEGQWKCDNSPTCIPTRYICDEVTDCPDGSDESTLHCNASFVIRLVNGSSPSEGRVEIRHHGVWGTICDDDFSNANAKVICNSLGYTGSAVAIKNGFFGYGTGPIWLDDVVCHGNETQLYHCEHKSWGVHNCNHDEDASVICGDIAVNYVEANFVVEKSIKDILPSICGKRAEDFANEDEFLKKVVRGSIAPKDSYPWQASIRVRGQSRSNHWCGAVVISSLHVLTAAHCLEGYNKGTYFVRAGDYNTELDEGTEADANIEDFYIHEEFRKGTRINNDIALVLLKGRGFKLSQHIMPICLPLKNTEYSSGLNCTISGFGSIETGRSLNSNDLRFGWIPLIHQNICRADYIYGEKSIKDGMVCAGYLDENVDACDGDSGGPLACHYNGFFTLFGITSWGQHCGKINKPGVYVRVSYYRDWIDRKIRDSLIGR</sequence>
<feature type="disulfide bond" evidence="11">
    <location>
        <begin position="729"/>
        <end position="741"/>
    </location>
</feature>
<dbReference type="PANTHER" id="PTHR48071:SF18">
    <property type="entry name" value="DELETED IN MALIGNANT BRAIN TUMORS 1 PROTEIN-RELATED"/>
    <property type="match status" value="1"/>
</dbReference>
<dbReference type="Pfam" id="PF01607">
    <property type="entry name" value="CBM_14"/>
    <property type="match status" value="2"/>
</dbReference>
<keyword evidence="21" id="KW-1185">Reference proteome</keyword>
<evidence type="ECO:0000256" key="6">
    <source>
        <dbReference type="ARBA" id="ARBA00022825"/>
    </source>
</evidence>
<dbReference type="InterPro" id="IPR023415">
    <property type="entry name" value="LDLR_class-A_CS"/>
</dbReference>
<dbReference type="SUPFAM" id="SSF57625">
    <property type="entry name" value="Invertebrate chitin-binding proteins"/>
    <property type="match status" value="2"/>
</dbReference>
<comment type="caution">
    <text evidence="20">The sequence shown here is derived from an EMBL/GenBank/DDBJ whole genome shotgun (WGS) entry which is preliminary data.</text>
</comment>
<evidence type="ECO:0000256" key="13">
    <source>
        <dbReference type="RuleBase" id="RU363034"/>
    </source>
</evidence>
<proteinExistence type="predicted"/>
<dbReference type="InterPro" id="IPR001254">
    <property type="entry name" value="Trypsin_dom"/>
</dbReference>
<keyword evidence="4" id="KW-0677">Repeat</keyword>
<reference evidence="20 21" key="1">
    <citation type="submission" date="2020-08" db="EMBL/GenBank/DDBJ databases">
        <title>Aphidius gifuensis genome sequencing and assembly.</title>
        <authorList>
            <person name="Du Z."/>
        </authorList>
    </citation>
    <scope>NUCLEOTIDE SEQUENCE [LARGE SCALE GENOMIC DNA]</scope>
    <source>
        <strain evidence="20">YNYX2018</strain>
        <tissue evidence="20">Adults</tissue>
    </source>
</reference>
<feature type="domain" description="Chitin-binding type-2" evidence="18">
    <location>
        <begin position="125"/>
        <end position="183"/>
    </location>
</feature>
<evidence type="ECO:0000256" key="10">
    <source>
        <dbReference type="PROSITE-ProRule" id="PRU00121"/>
    </source>
</evidence>
<feature type="disulfide bond" evidence="11">
    <location>
        <begin position="854"/>
        <end position="872"/>
    </location>
</feature>
<evidence type="ECO:0000256" key="2">
    <source>
        <dbReference type="ARBA" id="ARBA00022670"/>
    </source>
</evidence>
<dbReference type="InterPro" id="IPR001190">
    <property type="entry name" value="SRCR"/>
</dbReference>
<dbReference type="SUPFAM" id="SSF56487">
    <property type="entry name" value="SRCR-like"/>
    <property type="match status" value="3"/>
</dbReference>
<dbReference type="PANTHER" id="PTHR48071">
    <property type="entry name" value="SRCR DOMAIN-CONTAINING PROTEIN"/>
    <property type="match status" value="1"/>
</dbReference>
<keyword evidence="9" id="KW-0325">Glycoprotein</keyword>
<evidence type="ECO:0000259" key="17">
    <source>
        <dbReference type="PROSITE" id="PS50287"/>
    </source>
</evidence>
<dbReference type="SMART" id="SM00202">
    <property type="entry name" value="SR"/>
    <property type="match status" value="3"/>
</dbReference>
<dbReference type="Gene3D" id="3.50.4.10">
    <property type="entry name" value="Hepatocyte Growth Factor"/>
    <property type="match status" value="1"/>
</dbReference>
<evidence type="ECO:0000256" key="12">
    <source>
        <dbReference type="PROSITE-ProRule" id="PRU00196"/>
    </source>
</evidence>
<evidence type="ECO:0000256" key="8">
    <source>
        <dbReference type="ARBA" id="ARBA00023170"/>
    </source>
</evidence>
<dbReference type="GO" id="GO:0006508">
    <property type="term" value="P:proteolysis"/>
    <property type="evidence" value="ECO:0007669"/>
    <property type="project" value="UniProtKB-KW"/>
</dbReference>
<feature type="disulfide bond" evidence="11">
    <location>
        <begin position="748"/>
        <end position="763"/>
    </location>
</feature>
<dbReference type="SUPFAM" id="SSF57414">
    <property type="entry name" value="Hairpin loop containing domain-like"/>
    <property type="match status" value="1"/>
</dbReference>
<dbReference type="PRINTS" id="PR00261">
    <property type="entry name" value="LDLRECEPTOR"/>
</dbReference>
<dbReference type="Pfam" id="PF00530">
    <property type="entry name" value="SRCR"/>
    <property type="match status" value="3"/>
</dbReference>
<dbReference type="Gene3D" id="3.10.100.10">
    <property type="entry name" value="Mannose-Binding Protein A, subunit A"/>
    <property type="match status" value="1"/>
</dbReference>
<dbReference type="Gene3D" id="2.170.140.10">
    <property type="entry name" value="Chitin binding domain"/>
    <property type="match status" value="2"/>
</dbReference>
<dbReference type="FunFam" id="3.10.250.10:FF:000007">
    <property type="entry name" value="Soluble scavenger receptor cysteine-rich domain-containing protein SSC5D"/>
    <property type="match status" value="1"/>
</dbReference>
<protein>
    <recommendedName>
        <fullName evidence="22">Neurotrypsin</fullName>
    </recommendedName>
</protein>
<dbReference type="InterPro" id="IPR000001">
    <property type="entry name" value="Kringle"/>
</dbReference>
<dbReference type="Proteomes" id="UP000639338">
    <property type="component" value="Unassembled WGS sequence"/>
</dbReference>
<dbReference type="Pfam" id="PF00057">
    <property type="entry name" value="Ldl_recept_a"/>
    <property type="match status" value="3"/>
</dbReference>
<feature type="domain" description="Peptidase S1" evidence="16">
    <location>
        <begin position="1184"/>
        <end position="1424"/>
    </location>
</feature>
<dbReference type="SUPFAM" id="SSF57440">
    <property type="entry name" value="Kringle-like"/>
    <property type="match status" value="1"/>
</dbReference>
<dbReference type="InterPro" id="IPR036055">
    <property type="entry name" value="LDL_receptor-like_sf"/>
</dbReference>
<dbReference type="SUPFAM" id="SSF57424">
    <property type="entry name" value="LDL receptor-like module"/>
    <property type="match status" value="3"/>
</dbReference>
<dbReference type="PROSITE" id="PS01209">
    <property type="entry name" value="LDLRA_1"/>
    <property type="match status" value="2"/>
</dbReference>
<dbReference type="InterPro" id="IPR036772">
    <property type="entry name" value="SRCR-like_dom_sf"/>
</dbReference>
<dbReference type="InterPro" id="IPR002172">
    <property type="entry name" value="LDrepeatLR_classA_rpt"/>
</dbReference>
<dbReference type="CDD" id="cd00190">
    <property type="entry name" value="Tryp_SPc"/>
    <property type="match status" value="1"/>
</dbReference>
<dbReference type="PROSITE" id="PS50287">
    <property type="entry name" value="SRCR_2"/>
    <property type="match status" value="3"/>
</dbReference>
<feature type="disulfide bond" evidence="12">
    <location>
        <begin position="1111"/>
        <end position="1121"/>
    </location>
</feature>
<dbReference type="PROSITE" id="PS00420">
    <property type="entry name" value="SRCR_1"/>
    <property type="match status" value="1"/>
</dbReference>
<dbReference type="Gene3D" id="4.10.400.10">
    <property type="entry name" value="Low-density Lipoprotein Receptor"/>
    <property type="match status" value="3"/>
</dbReference>
<evidence type="ECO:0000259" key="16">
    <source>
        <dbReference type="PROSITE" id="PS50240"/>
    </source>
</evidence>
<dbReference type="PRINTS" id="PR00258">
    <property type="entry name" value="SPERACTRCPTR"/>
</dbReference>
<evidence type="ECO:0000259" key="15">
    <source>
        <dbReference type="PROSITE" id="PS50070"/>
    </source>
</evidence>
<evidence type="ECO:0000313" key="21">
    <source>
        <dbReference type="Proteomes" id="UP000639338"/>
    </source>
</evidence>
<feature type="domain" description="SRCR" evidence="17">
    <location>
        <begin position="1042"/>
        <end position="1142"/>
    </location>
</feature>
<dbReference type="CDD" id="cd00037">
    <property type="entry name" value="CLECT"/>
    <property type="match status" value="1"/>
</dbReference>
<dbReference type="PROSITE" id="PS00135">
    <property type="entry name" value="TRYPSIN_SER"/>
    <property type="match status" value="1"/>
</dbReference>
<dbReference type="Gene3D" id="2.40.10.10">
    <property type="entry name" value="Trypsin-like serine proteases"/>
    <property type="match status" value="1"/>
</dbReference>
<keyword evidence="2 13" id="KW-0645">Protease</keyword>
<dbReference type="SUPFAM" id="SSF50494">
    <property type="entry name" value="Trypsin-like serine proteases"/>
    <property type="match status" value="1"/>
</dbReference>
<dbReference type="GO" id="GO:0004252">
    <property type="term" value="F:serine-type endopeptidase activity"/>
    <property type="evidence" value="ECO:0007669"/>
    <property type="project" value="InterPro"/>
</dbReference>
<feature type="disulfide bond" evidence="12">
    <location>
        <begin position="1080"/>
        <end position="1141"/>
    </location>
</feature>
<evidence type="ECO:0000256" key="1">
    <source>
        <dbReference type="ARBA" id="ARBA00022572"/>
    </source>
</evidence>